<sequence>MFEHIDSHRGWSRAENAGHIALTSCNRTRSLSLNKVGPNYGSRSAPKTLDRTVSQRTYNLPRASEANFELQECDLKKGNLAQGMVRFENAQEPKIYSAEHTYTSSIESGSTEEADADEDDDDDYEDDHYYAIGKLPSKKKD</sequence>
<dbReference type="AlphaFoldDB" id="A0A448WXW9"/>
<accession>A0A448WXW9</accession>
<feature type="compositionally biased region" description="Acidic residues" evidence="1">
    <location>
        <begin position="110"/>
        <end position="126"/>
    </location>
</feature>
<feature type="compositionally biased region" description="Polar residues" evidence="1">
    <location>
        <begin position="100"/>
        <end position="109"/>
    </location>
</feature>
<keyword evidence="3" id="KW-1185">Reference proteome</keyword>
<gene>
    <name evidence="2" type="ORF">PXEA_LOCUS16562</name>
</gene>
<organism evidence="2 3">
    <name type="scientific">Protopolystoma xenopodis</name>
    <dbReference type="NCBI Taxonomy" id="117903"/>
    <lineage>
        <taxon>Eukaryota</taxon>
        <taxon>Metazoa</taxon>
        <taxon>Spiralia</taxon>
        <taxon>Lophotrochozoa</taxon>
        <taxon>Platyhelminthes</taxon>
        <taxon>Monogenea</taxon>
        <taxon>Polyopisthocotylea</taxon>
        <taxon>Polystomatidea</taxon>
        <taxon>Polystomatidae</taxon>
        <taxon>Protopolystoma</taxon>
    </lineage>
</organism>
<feature type="region of interest" description="Disordered" evidence="1">
    <location>
        <begin position="89"/>
        <end position="141"/>
    </location>
</feature>
<evidence type="ECO:0000256" key="1">
    <source>
        <dbReference type="SAM" id="MobiDB-lite"/>
    </source>
</evidence>
<comment type="caution">
    <text evidence="2">The sequence shown here is derived from an EMBL/GenBank/DDBJ whole genome shotgun (WGS) entry which is preliminary data.</text>
</comment>
<dbReference type="Proteomes" id="UP000784294">
    <property type="component" value="Unassembled WGS sequence"/>
</dbReference>
<name>A0A448WXW9_9PLAT</name>
<evidence type="ECO:0000313" key="3">
    <source>
        <dbReference type="Proteomes" id="UP000784294"/>
    </source>
</evidence>
<proteinExistence type="predicted"/>
<evidence type="ECO:0000313" key="2">
    <source>
        <dbReference type="EMBL" id="VEL23122.1"/>
    </source>
</evidence>
<reference evidence="2" key="1">
    <citation type="submission" date="2018-11" db="EMBL/GenBank/DDBJ databases">
        <authorList>
            <consortium name="Pathogen Informatics"/>
        </authorList>
    </citation>
    <scope>NUCLEOTIDE SEQUENCE</scope>
</reference>
<dbReference type="EMBL" id="CAAALY010060116">
    <property type="protein sequence ID" value="VEL23122.1"/>
    <property type="molecule type" value="Genomic_DNA"/>
</dbReference>
<protein>
    <submittedName>
        <fullName evidence="2">Uncharacterized protein</fullName>
    </submittedName>
</protein>